<accession>A0A6J1EDB9</accession>
<feature type="region of interest" description="Disordered" evidence="1">
    <location>
        <begin position="171"/>
        <end position="271"/>
    </location>
</feature>
<feature type="compositionally biased region" description="Basic and acidic residues" evidence="1">
    <location>
        <begin position="39"/>
        <end position="70"/>
    </location>
</feature>
<feature type="compositionally biased region" description="Basic and acidic residues" evidence="1">
    <location>
        <begin position="249"/>
        <end position="267"/>
    </location>
</feature>
<dbReference type="PANTHER" id="PTHR34660">
    <property type="entry name" value="MYB-LIKE PROTEIN X"/>
    <property type="match status" value="1"/>
</dbReference>
<keyword evidence="2" id="KW-1185">Reference proteome</keyword>
<dbReference type="Proteomes" id="UP000504609">
    <property type="component" value="Unplaced"/>
</dbReference>
<protein>
    <submittedName>
        <fullName evidence="3">Pre-mRNA-splicing factor 38B-like isoform X2</fullName>
    </submittedName>
</protein>
<proteinExistence type="predicted"/>
<feature type="region of interest" description="Disordered" evidence="1">
    <location>
        <begin position="1"/>
        <end position="70"/>
    </location>
</feature>
<feature type="compositionally biased region" description="Basic and acidic residues" evidence="1">
    <location>
        <begin position="174"/>
        <end position="200"/>
    </location>
</feature>
<organism evidence="2 3">
    <name type="scientific">Cucurbita moschata</name>
    <name type="common">Winter crookneck squash</name>
    <name type="synonym">Cucurbita pepo var. moschata</name>
    <dbReference type="NCBI Taxonomy" id="3662"/>
    <lineage>
        <taxon>Eukaryota</taxon>
        <taxon>Viridiplantae</taxon>
        <taxon>Streptophyta</taxon>
        <taxon>Embryophyta</taxon>
        <taxon>Tracheophyta</taxon>
        <taxon>Spermatophyta</taxon>
        <taxon>Magnoliopsida</taxon>
        <taxon>eudicotyledons</taxon>
        <taxon>Gunneridae</taxon>
        <taxon>Pentapetalae</taxon>
        <taxon>rosids</taxon>
        <taxon>fabids</taxon>
        <taxon>Cucurbitales</taxon>
        <taxon>Cucurbitaceae</taxon>
        <taxon>Cucurbiteae</taxon>
        <taxon>Cucurbita</taxon>
    </lineage>
</organism>
<sequence length="428" mass="49094">MSRCFPFPPPGYEKKASIQDLDLAKKDKHKKKRKKEKRDHKEKGKSRNGDKRDREKDRVKDKARTLDESKLSDRIHCHNRQFLDQKDLEVEDNCRLTRKKHAGQSAGYSEGESSYGSHLPDKFSAFKIVPKLPGRTEDGDSAFRTLLWEKLSVCLPERDDLMDRSVAKVTRSFGEGKTKDENKESCVEKHGDRGIREDSSKFSTMGTVQSMVRDGVDSGKKWKGNGRDEKSKDKDKQDKERDKKKKKKEKLEQKIGNLEKTKERYNEDDNTSADSIITSQLLRDRHRSVASMRNLVKRKDFEGNGIFAMDHFSSNSARFTSSSDHPRVNHKMVKSCQSSGPAASNWQVHSKPPHPDLEHLSQAYLVPKMEDLSEFCDQDWLLHSSNASKLKKLKAHGFEMETTTLYVWAEAMLIDSVAICALPYVVPY</sequence>
<dbReference type="RefSeq" id="XP_022924733.1">
    <property type="nucleotide sequence ID" value="XM_023068965.1"/>
</dbReference>
<dbReference type="PANTHER" id="PTHR34660:SF3">
    <property type="entry name" value="RRM DOMAIN-CONTAINING PROTEIN"/>
    <property type="match status" value="1"/>
</dbReference>
<dbReference type="GeneID" id="111432146"/>
<evidence type="ECO:0000313" key="3">
    <source>
        <dbReference type="RefSeq" id="XP_022924733.1"/>
    </source>
</evidence>
<reference evidence="3" key="1">
    <citation type="submission" date="2025-08" db="UniProtKB">
        <authorList>
            <consortium name="RefSeq"/>
        </authorList>
    </citation>
    <scope>IDENTIFICATION</scope>
    <source>
        <tissue evidence="3">Young leaves</tissue>
    </source>
</reference>
<evidence type="ECO:0000256" key="1">
    <source>
        <dbReference type="SAM" id="MobiDB-lite"/>
    </source>
</evidence>
<gene>
    <name evidence="3" type="primary">LOC111432146</name>
</gene>
<dbReference type="AlphaFoldDB" id="A0A6J1EDB9"/>
<evidence type="ECO:0000313" key="2">
    <source>
        <dbReference type="Proteomes" id="UP000504609"/>
    </source>
</evidence>
<feature type="compositionally biased region" description="Polar residues" evidence="1">
    <location>
        <begin position="201"/>
        <end position="210"/>
    </location>
</feature>
<feature type="compositionally biased region" description="Basic and acidic residues" evidence="1">
    <location>
        <begin position="214"/>
        <end position="241"/>
    </location>
</feature>
<feature type="compositionally biased region" description="Basic residues" evidence="1">
    <location>
        <begin position="26"/>
        <end position="38"/>
    </location>
</feature>
<feature type="compositionally biased region" description="Basic and acidic residues" evidence="1">
    <location>
        <begin position="12"/>
        <end position="25"/>
    </location>
</feature>
<name>A0A6J1EDB9_CUCMO</name>
<feature type="compositionally biased region" description="Pro residues" evidence="1">
    <location>
        <begin position="1"/>
        <end position="11"/>
    </location>
</feature>